<dbReference type="Gene3D" id="3.40.50.720">
    <property type="entry name" value="NAD(P)-binding Rossmann-like Domain"/>
    <property type="match status" value="1"/>
</dbReference>
<dbReference type="GO" id="GO:0019877">
    <property type="term" value="P:diaminopimelate biosynthetic process"/>
    <property type="evidence" value="ECO:0007669"/>
    <property type="project" value="UniProtKB-UniRule"/>
</dbReference>
<evidence type="ECO:0000259" key="15">
    <source>
        <dbReference type="Pfam" id="PF05173"/>
    </source>
</evidence>
<keyword evidence="8 13" id="KW-0457">Lysine biosynthesis</keyword>
<dbReference type="GO" id="GO:0050661">
    <property type="term" value="F:NADP binding"/>
    <property type="evidence" value="ECO:0007669"/>
    <property type="project" value="UniProtKB-UniRule"/>
</dbReference>
<feature type="binding site" evidence="13">
    <location>
        <position position="148"/>
    </location>
    <ligand>
        <name>(S)-2,3,4,5-tetrahydrodipicolinate</name>
        <dbReference type="ChEBI" id="CHEBI:16845"/>
    </ligand>
</feature>
<comment type="subcellular location">
    <subcellularLocation>
        <location evidence="13">Cytoplasm</location>
    </subcellularLocation>
</comment>
<evidence type="ECO:0000313" key="17">
    <source>
        <dbReference type="Proteomes" id="UP000037778"/>
    </source>
</evidence>
<dbReference type="GO" id="GO:0005829">
    <property type="term" value="C:cytosol"/>
    <property type="evidence" value="ECO:0007669"/>
    <property type="project" value="TreeGrafter"/>
</dbReference>
<dbReference type="Gene3D" id="3.30.360.10">
    <property type="entry name" value="Dihydrodipicolinate Reductase, domain 2"/>
    <property type="match status" value="1"/>
</dbReference>
<dbReference type="HAMAP" id="MF_00102">
    <property type="entry name" value="DapB"/>
    <property type="match status" value="1"/>
</dbReference>
<dbReference type="GO" id="GO:0009089">
    <property type="term" value="P:lysine biosynthetic process via diaminopimelate"/>
    <property type="evidence" value="ECO:0007669"/>
    <property type="project" value="UniProtKB-UniRule"/>
</dbReference>
<dbReference type="RefSeq" id="WP_053792007.1">
    <property type="nucleotide sequence ID" value="NZ_JXCY01000007.1"/>
</dbReference>
<comment type="subunit">
    <text evidence="13">Homotetramer.</text>
</comment>
<evidence type="ECO:0000256" key="11">
    <source>
        <dbReference type="ARBA" id="ARBA00049080"/>
    </source>
</evidence>
<dbReference type="SUPFAM" id="SSF51735">
    <property type="entry name" value="NAD(P)-binding Rossmann-fold domains"/>
    <property type="match status" value="1"/>
</dbReference>
<feature type="binding site" evidence="13">
    <location>
        <position position="35"/>
    </location>
    <ligand>
        <name>NADP(+)</name>
        <dbReference type="ChEBI" id="CHEBI:58349"/>
    </ligand>
</feature>
<accession>A0A0M9DAX9</accession>
<feature type="binding site" evidence="13">
    <location>
        <begin position="91"/>
        <end position="93"/>
    </location>
    <ligand>
        <name>NAD(+)</name>
        <dbReference type="ChEBI" id="CHEBI:57540"/>
    </ligand>
</feature>
<evidence type="ECO:0000256" key="10">
    <source>
        <dbReference type="ARBA" id="ARBA00038983"/>
    </source>
</evidence>
<dbReference type="GO" id="GO:0051287">
    <property type="term" value="F:NAD binding"/>
    <property type="evidence" value="ECO:0007669"/>
    <property type="project" value="UniProtKB-UniRule"/>
</dbReference>
<evidence type="ECO:0000256" key="3">
    <source>
        <dbReference type="ARBA" id="ARBA00022605"/>
    </source>
</evidence>
<comment type="pathway">
    <text evidence="9 13">Amino-acid biosynthesis; L-lysine biosynthesis via DAP pathway; (S)-tetrahydrodipicolinate from L-aspartate: step 4/4.</text>
</comment>
<comment type="similarity">
    <text evidence="1 13">Belongs to the DapB family.</text>
</comment>
<proteinExistence type="inferred from homology"/>
<dbReference type="UniPathway" id="UPA00034">
    <property type="reaction ID" value="UER00018"/>
</dbReference>
<keyword evidence="17" id="KW-1185">Reference proteome</keyword>
<comment type="catalytic activity">
    <reaction evidence="11 13">
        <text>(S)-2,3,4,5-tetrahydrodipicolinate + NADP(+) + H2O = (2S,4S)-4-hydroxy-2,3,4,5-tetrahydrodipicolinate + NADPH + H(+)</text>
        <dbReference type="Rhea" id="RHEA:35331"/>
        <dbReference type="ChEBI" id="CHEBI:15377"/>
        <dbReference type="ChEBI" id="CHEBI:15378"/>
        <dbReference type="ChEBI" id="CHEBI:16845"/>
        <dbReference type="ChEBI" id="CHEBI:57783"/>
        <dbReference type="ChEBI" id="CHEBI:58349"/>
        <dbReference type="ChEBI" id="CHEBI:67139"/>
        <dbReference type="EC" id="1.17.1.8"/>
    </reaction>
</comment>
<dbReference type="PANTHER" id="PTHR20836:SF0">
    <property type="entry name" value="4-HYDROXY-TETRAHYDRODIPICOLINATE REDUCTASE 1, CHLOROPLASTIC-RELATED"/>
    <property type="match status" value="1"/>
</dbReference>
<evidence type="ECO:0000256" key="1">
    <source>
        <dbReference type="ARBA" id="ARBA00006642"/>
    </source>
</evidence>
<dbReference type="PATRIC" id="fig|148814.8.peg.1094"/>
<comment type="caution">
    <text evidence="16">The sequence shown here is derived from an EMBL/GenBank/DDBJ whole genome shotgun (WGS) entry which is preliminary data.</text>
</comment>
<comment type="caution">
    <text evidence="13">Lacks conserved residue(s) required for the propagation of feature annotation.</text>
</comment>
<evidence type="ECO:0000259" key="14">
    <source>
        <dbReference type="Pfam" id="PF01113"/>
    </source>
</evidence>
<feature type="active site" description="Proton donor" evidence="13">
    <location>
        <position position="151"/>
    </location>
</feature>
<dbReference type="GO" id="GO:0008839">
    <property type="term" value="F:4-hydroxy-tetrahydrodipicolinate reductase"/>
    <property type="evidence" value="ECO:0007669"/>
    <property type="project" value="UniProtKB-UniRule"/>
</dbReference>
<evidence type="ECO:0000256" key="7">
    <source>
        <dbReference type="ARBA" id="ARBA00023027"/>
    </source>
</evidence>
<dbReference type="FunFam" id="3.30.360.10:FF:000009">
    <property type="entry name" value="4-hydroxy-tetrahydrodipicolinate reductase"/>
    <property type="match status" value="1"/>
</dbReference>
<dbReference type="InterPro" id="IPR000846">
    <property type="entry name" value="DapB_N"/>
</dbReference>
<dbReference type="Proteomes" id="UP000037778">
    <property type="component" value="Unassembled WGS sequence"/>
</dbReference>
<dbReference type="PROSITE" id="PS01298">
    <property type="entry name" value="DAPB"/>
    <property type="match status" value="1"/>
</dbReference>
<dbReference type="InterPro" id="IPR022664">
    <property type="entry name" value="DapB_N_CS"/>
</dbReference>
<feature type="binding site" evidence="13">
    <location>
        <begin position="157"/>
        <end position="158"/>
    </location>
    <ligand>
        <name>(S)-2,3,4,5-tetrahydrodipicolinate</name>
        <dbReference type="ChEBI" id="CHEBI:16845"/>
    </ligand>
</feature>
<evidence type="ECO:0000313" key="16">
    <source>
        <dbReference type="EMBL" id="KOY75749.1"/>
    </source>
</evidence>
<feature type="binding site" evidence="13">
    <location>
        <begin position="117"/>
        <end position="120"/>
    </location>
    <ligand>
        <name>NAD(+)</name>
        <dbReference type="ChEBI" id="CHEBI:57540"/>
    </ligand>
</feature>
<dbReference type="NCBIfam" id="TIGR00036">
    <property type="entry name" value="dapB"/>
    <property type="match status" value="1"/>
</dbReference>
<keyword evidence="4 13" id="KW-0521">NADP</keyword>
<dbReference type="InterPro" id="IPR036291">
    <property type="entry name" value="NAD(P)-bd_dom_sf"/>
</dbReference>
<comment type="catalytic activity">
    <reaction evidence="12 13">
        <text>(S)-2,3,4,5-tetrahydrodipicolinate + NAD(+) + H2O = (2S,4S)-4-hydroxy-2,3,4,5-tetrahydrodipicolinate + NADH + H(+)</text>
        <dbReference type="Rhea" id="RHEA:35323"/>
        <dbReference type="ChEBI" id="CHEBI:15377"/>
        <dbReference type="ChEBI" id="CHEBI:15378"/>
        <dbReference type="ChEBI" id="CHEBI:16845"/>
        <dbReference type="ChEBI" id="CHEBI:57540"/>
        <dbReference type="ChEBI" id="CHEBI:57945"/>
        <dbReference type="ChEBI" id="CHEBI:67139"/>
        <dbReference type="EC" id="1.17.1.8"/>
    </reaction>
</comment>
<evidence type="ECO:0000256" key="4">
    <source>
        <dbReference type="ARBA" id="ARBA00022857"/>
    </source>
</evidence>
<keyword evidence="2 13" id="KW-0963">Cytoplasm</keyword>
<evidence type="ECO:0000256" key="12">
    <source>
        <dbReference type="ARBA" id="ARBA00049396"/>
    </source>
</evidence>
<dbReference type="EC" id="1.17.1.8" evidence="10 13"/>
<evidence type="ECO:0000256" key="2">
    <source>
        <dbReference type="ARBA" id="ARBA00022490"/>
    </source>
</evidence>
<name>A0A0M9DAX9_9LACO</name>
<keyword evidence="6 13" id="KW-0560">Oxidoreductase</keyword>
<organism evidence="16 17">
    <name type="scientific">Apilactobacillus kunkeei</name>
    <dbReference type="NCBI Taxonomy" id="148814"/>
    <lineage>
        <taxon>Bacteria</taxon>
        <taxon>Bacillati</taxon>
        <taxon>Bacillota</taxon>
        <taxon>Bacilli</taxon>
        <taxon>Lactobacillales</taxon>
        <taxon>Lactobacillaceae</taxon>
        <taxon>Apilactobacillus</taxon>
    </lineage>
</organism>
<feature type="domain" description="Dihydrodipicolinate reductase N-terminal" evidence="14">
    <location>
        <begin position="1"/>
        <end position="120"/>
    </location>
</feature>
<dbReference type="AlphaFoldDB" id="A0A0M9DAX9"/>
<reference evidence="16 17" key="1">
    <citation type="journal article" date="2015" name="Genome Biol. Evol.">
        <title>Functionally Structured Genomes in Lactobacillus kunkeei Colonizing the Honey Crop and Food Products of Honeybees and Stingless Bees.</title>
        <authorList>
            <person name="Tamarit D."/>
            <person name="Ellegaard K.M."/>
            <person name="Wikander J."/>
            <person name="Olofsson T."/>
            <person name="Vasquez A."/>
            <person name="Andersson S.G."/>
        </authorList>
    </citation>
    <scope>NUCLEOTIDE SEQUENCE [LARGE SCALE GENOMIC DNA]</scope>
    <source>
        <strain evidence="16 17">LAko</strain>
    </source>
</reference>
<gene>
    <name evidence="13 16" type="primary">dapB</name>
    <name evidence="16" type="ORF">RZ71_01690</name>
</gene>
<sequence>MNIFLAGATGSMGQKVVHLLADKDGYDIAGILTSKTDVNPSDYDLADDVKVFTSLDDIEGDYDVWIDFTQPNIVFDNIKYAIEHHISPIVGTSGLSEDQKHELISLADSENVNGLIAANFGLSAVLLMQFAQQAAKYFSDVEVIEMHHEDKTDSPSGTAIHTVDMMSETKQGENINQEDEPARGMYYKGVPVHAVRLPGYVAHEQVLFGGPGEALTIRQDSFDRESFMQGVWVALEKLPEIHGLVDGLENIL</sequence>
<dbReference type="CDD" id="cd02274">
    <property type="entry name" value="DHDPR_N"/>
    <property type="match status" value="1"/>
</dbReference>
<keyword evidence="3 13" id="KW-0028">Amino-acid biosynthesis</keyword>
<keyword evidence="5 13" id="KW-0220">Diaminopimelate biosynthesis</keyword>
<feature type="domain" description="Dihydrodipicolinate reductase C-terminal" evidence="15">
    <location>
        <begin position="124"/>
        <end position="246"/>
    </location>
</feature>
<evidence type="ECO:0000256" key="13">
    <source>
        <dbReference type="HAMAP-Rule" id="MF_00102"/>
    </source>
</evidence>
<dbReference type="InterPro" id="IPR023940">
    <property type="entry name" value="DHDPR_bac"/>
</dbReference>
<dbReference type="Pfam" id="PF05173">
    <property type="entry name" value="DapB_C"/>
    <property type="match status" value="1"/>
</dbReference>
<evidence type="ECO:0000256" key="9">
    <source>
        <dbReference type="ARBA" id="ARBA00037922"/>
    </source>
</evidence>
<dbReference type="SUPFAM" id="SSF55347">
    <property type="entry name" value="Glyceraldehyde-3-phosphate dehydrogenase-like, C-terminal domain"/>
    <property type="match status" value="1"/>
</dbReference>
<keyword evidence="7 13" id="KW-0520">NAD</keyword>
<evidence type="ECO:0000256" key="6">
    <source>
        <dbReference type="ARBA" id="ARBA00023002"/>
    </source>
</evidence>
<protein>
    <recommendedName>
        <fullName evidence="10 13">4-hydroxy-tetrahydrodipicolinate reductase</fullName>
        <shortName evidence="13">HTPA reductase</shortName>
        <ecNumber evidence="10 13">1.17.1.8</ecNumber>
    </recommendedName>
</protein>
<dbReference type="PIRSF" id="PIRSF000161">
    <property type="entry name" value="DHPR"/>
    <property type="match status" value="1"/>
</dbReference>
<evidence type="ECO:0000256" key="5">
    <source>
        <dbReference type="ARBA" id="ARBA00022915"/>
    </source>
</evidence>
<dbReference type="Pfam" id="PF01113">
    <property type="entry name" value="DapB_N"/>
    <property type="match status" value="1"/>
</dbReference>
<dbReference type="GO" id="GO:0016726">
    <property type="term" value="F:oxidoreductase activity, acting on CH or CH2 groups, NAD or NADP as acceptor"/>
    <property type="evidence" value="ECO:0007669"/>
    <property type="project" value="UniProtKB-UniRule"/>
</dbReference>
<feature type="binding site" evidence="13">
    <location>
        <begin position="7"/>
        <end position="12"/>
    </location>
    <ligand>
        <name>NAD(+)</name>
        <dbReference type="ChEBI" id="CHEBI:57540"/>
    </ligand>
</feature>
<dbReference type="EMBL" id="JXCY01000007">
    <property type="protein sequence ID" value="KOY75749.1"/>
    <property type="molecule type" value="Genomic_DNA"/>
</dbReference>
<dbReference type="PANTHER" id="PTHR20836">
    <property type="entry name" value="DIHYDRODIPICOLINATE REDUCTASE"/>
    <property type="match status" value="1"/>
</dbReference>
<comment type="function">
    <text evidence="13">Catalyzes the conversion of 4-hydroxy-tetrahydrodipicolinate (HTPA) to tetrahydrodipicolinate.</text>
</comment>
<comment type="caution">
    <text evidence="13">Was originally thought to be a dihydrodipicolinate reductase (DHDPR), catalyzing the conversion of dihydrodipicolinate to tetrahydrodipicolinate. However, it was shown in E.coli that the substrate of the enzymatic reaction is not dihydrodipicolinate (DHDP) but in fact (2S,4S)-4-hydroxy-2,3,4,5-tetrahydrodipicolinic acid (HTPA), the product released by the DapA-catalyzed reaction.</text>
</comment>
<evidence type="ECO:0000256" key="8">
    <source>
        <dbReference type="ARBA" id="ARBA00023154"/>
    </source>
</evidence>
<feature type="active site" description="Proton donor/acceptor" evidence="13">
    <location>
        <position position="147"/>
    </location>
</feature>
<dbReference type="InterPro" id="IPR022663">
    <property type="entry name" value="DapB_C"/>
</dbReference>